<dbReference type="GO" id="GO:0009003">
    <property type="term" value="F:signal peptidase activity"/>
    <property type="evidence" value="ECO:0007669"/>
    <property type="project" value="UniProtKB-EC"/>
</dbReference>
<dbReference type="GO" id="GO:0004252">
    <property type="term" value="F:serine-type endopeptidase activity"/>
    <property type="evidence" value="ECO:0007669"/>
    <property type="project" value="InterPro"/>
</dbReference>
<dbReference type="InterPro" id="IPR019758">
    <property type="entry name" value="Pept_S26A_signal_pept_1_CS"/>
</dbReference>
<dbReference type="AlphaFoldDB" id="A0A1L9QRP9"/>
<evidence type="ECO:0000256" key="10">
    <source>
        <dbReference type="SAM" id="MobiDB-lite"/>
    </source>
</evidence>
<evidence type="ECO:0000256" key="1">
    <source>
        <dbReference type="ARBA" id="ARBA00000677"/>
    </source>
</evidence>
<dbReference type="Gene3D" id="2.10.109.10">
    <property type="entry name" value="Umud Fragment, subunit A"/>
    <property type="match status" value="1"/>
</dbReference>
<sequence>MTRVNKPNSDQNTNPTPENPWIEGLKTIGLAALLAIGIRHFVAEARYIPSGSMLPTLQYEPTHDRLIIDKLGYRFGDPKRGDIIVFSPTDKMKEKDPNFKDALIKRVVGLPGDKIEIVNGQVYINDQPLDENYVASEINPSAQINDTSDHQFTTVDVCPPDQRFLDQPQIVPQNSYVVLGDNRNSSYDSRCWGAVPRKNIIGRAVLRFWPLGRFGTLDGVPIYPEEES</sequence>
<dbReference type="SUPFAM" id="SSF51306">
    <property type="entry name" value="LexA/Signal peptidase"/>
    <property type="match status" value="1"/>
</dbReference>
<feature type="active site" evidence="7">
    <location>
        <position position="52"/>
    </location>
</feature>
<comment type="subcellular location">
    <subcellularLocation>
        <location evidence="2">Cell membrane</location>
        <topology evidence="2">Single-pass type II membrane protein</topology>
    </subcellularLocation>
    <subcellularLocation>
        <location evidence="9">Membrane</location>
        <topology evidence="9">Single-pass type II membrane protein</topology>
    </subcellularLocation>
</comment>
<dbReference type="InterPro" id="IPR019533">
    <property type="entry name" value="Peptidase_S26"/>
</dbReference>
<dbReference type="Pfam" id="PF10502">
    <property type="entry name" value="Peptidase_S26"/>
    <property type="match status" value="1"/>
</dbReference>
<evidence type="ECO:0000256" key="7">
    <source>
        <dbReference type="PIRSR" id="PIRSR600223-1"/>
    </source>
</evidence>
<evidence type="ECO:0000256" key="8">
    <source>
        <dbReference type="RuleBase" id="RU003993"/>
    </source>
</evidence>
<dbReference type="InterPro" id="IPR000223">
    <property type="entry name" value="Pept_S26A_signal_pept_1"/>
</dbReference>
<reference evidence="12" key="1">
    <citation type="submission" date="2016-10" db="EMBL/GenBank/DDBJ databases">
        <title>CRISPR-Cas defence system in Roseofilum reptotaenium: evidence of a bacteriophage-cyanobacterium arms race in the coral black band disease.</title>
        <authorList>
            <person name="Buerger P."/>
            <person name="Wood-Charlson E.M."/>
            <person name="Weynberg K.D."/>
            <person name="Willis B."/>
            <person name="Van Oppen M.J."/>
        </authorList>
    </citation>
    <scope>NUCLEOTIDE SEQUENCE [LARGE SCALE GENOMIC DNA]</scope>
    <source>
        <strain evidence="12">AO1-A</strain>
    </source>
</reference>
<accession>A0A1L9QRP9</accession>
<feature type="compositionally biased region" description="Polar residues" evidence="10">
    <location>
        <begin position="1"/>
        <end position="16"/>
    </location>
</feature>
<dbReference type="PANTHER" id="PTHR43390:SF1">
    <property type="entry name" value="CHLOROPLAST PROCESSING PEPTIDASE"/>
    <property type="match status" value="1"/>
</dbReference>
<evidence type="ECO:0000259" key="11">
    <source>
        <dbReference type="Pfam" id="PF10502"/>
    </source>
</evidence>
<dbReference type="PROSITE" id="PS00761">
    <property type="entry name" value="SPASE_I_3"/>
    <property type="match status" value="1"/>
</dbReference>
<dbReference type="InterPro" id="IPR036286">
    <property type="entry name" value="LexA/Signal_pep-like_sf"/>
</dbReference>
<protein>
    <recommendedName>
        <fullName evidence="4 8">Signal peptidase I</fullName>
        <ecNumber evidence="4 8">3.4.21.89</ecNumber>
    </recommendedName>
</protein>
<dbReference type="Proteomes" id="UP000183940">
    <property type="component" value="Unassembled WGS sequence"/>
</dbReference>
<dbReference type="NCBIfam" id="TIGR02227">
    <property type="entry name" value="sigpep_I_bact"/>
    <property type="match status" value="1"/>
</dbReference>
<evidence type="ECO:0000256" key="3">
    <source>
        <dbReference type="ARBA" id="ARBA00009370"/>
    </source>
</evidence>
<comment type="caution">
    <text evidence="12">The sequence shown here is derived from an EMBL/GenBank/DDBJ whole genome shotgun (WGS) entry which is preliminary data.</text>
</comment>
<dbReference type="STRING" id="1925591.BI308_11875"/>
<evidence type="ECO:0000256" key="4">
    <source>
        <dbReference type="ARBA" id="ARBA00013208"/>
    </source>
</evidence>
<name>A0A1L9QRP9_9CYAN</name>
<feature type="domain" description="Peptidase S26" evidence="11">
    <location>
        <begin position="22"/>
        <end position="209"/>
    </location>
</feature>
<dbReference type="InterPro" id="IPR019756">
    <property type="entry name" value="Pept_S26A_signal_pept_1_Ser-AS"/>
</dbReference>
<proteinExistence type="inferred from homology"/>
<evidence type="ECO:0000313" key="12">
    <source>
        <dbReference type="EMBL" id="OJJ25319.1"/>
    </source>
</evidence>
<evidence type="ECO:0000256" key="6">
    <source>
        <dbReference type="ARBA" id="ARBA00022801"/>
    </source>
</evidence>
<organism evidence="12 13">
    <name type="scientific">Roseofilum reptotaenium AO1-A</name>
    <dbReference type="NCBI Taxonomy" id="1925591"/>
    <lineage>
        <taxon>Bacteria</taxon>
        <taxon>Bacillati</taxon>
        <taxon>Cyanobacteriota</taxon>
        <taxon>Cyanophyceae</taxon>
        <taxon>Desertifilales</taxon>
        <taxon>Desertifilaceae</taxon>
        <taxon>Roseofilum</taxon>
    </lineage>
</organism>
<dbReference type="EC" id="3.4.21.89" evidence="4 8"/>
<dbReference type="PRINTS" id="PR00727">
    <property type="entry name" value="LEADERPTASE"/>
</dbReference>
<dbReference type="EMBL" id="MLAW01000018">
    <property type="protein sequence ID" value="OJJ25319.1"/>
    <property type="molecule type" value="Genomic_DNA"/>
</dbReference>
<evidence type="ECO:0000256" key="5">
    <source>
        <dbReference type="ARBA" id="ARBA00022670"/>
    </source>
</evidence>
<dbReference type="PROSITE" id="PS00760">
    <property type="entry name" value="SPASE_I_2"/>
    <property type="match status" value="1"/>
</dbReference>
<keyword evidence="13" id="KW-1185">Reference proteome</keyword>
<dbReference type="CDD" id="cd06530">
    <property type="entry name" value="S26_SPase_I"/>
    <property type="match status" value="1"/>
</dbReference>
<gene>
    <name evidence="12" type="ORF">BI308_11875</name>
</gene>
<dbReference type="PROSITE" id="PS00501">
    <property type="entry name" value="SPASE_I_1"/>
    <property type="match status" value="1"/>
</dbReference>
<comment type="catalytic activity">
    <reaction evidence="1 8">
        <text>Cleavage of hydrophobic, N-terminal signal or leader sequences from secreted and periplasmic proteins.</text>
        <dbReference type="EC" id="3.4.21.89"/>
    </reaction>
</comment>
<evidence type="ECO:0000313" key="13">
    <source>
        <dbReference type="Proteomes" id="UP000183940"/>
    </source>
</evidence>
<feature type="active site" evidence="7">
    <location>
        <position position="105"/>
    </location>
</feature>
<evidence type="ECO:0000256" key="9">
    <source>
        <dbReference type="RuleBase" id="RU362042"/>
    </source>
</evidence>
<feature type="region of interest" description="Disordered" evidence="10">
    <location>
        <begin position="1"/>
        <end position="20"/>
    </location>
</feature>
<evidence type="ECO:0000256" key="2">
    <source>
        <dbReference type="ARBA" id="ARBA00004401"/>
    </source>
</evidence>
<dbReference type="GO" id="GO:0005886">
    <property type="term" value="C:plasma membrane"/>
    <property type="evidence" value="ECO:0007669"/>
    <property type="project" value="UniProtKB-SubCell"/>
</dbReference>
<dbReference type="GO" id="GO:0006465">
    <property type="term" value="P:signal peptide processing"/>
    <property type="evidence" value="ECO:0007669"/>
    <property type="project" value="InterPro"/>
</dbReference>
<dbReference type="InterPro" id="IPR019757">
    <property type="entry name" value="Pept_S26A_signal_pept_1_Lys-AS"/>
</dbReference>
<keyword evidence="6 8" id="KW-0378">Hydrolase</keyword>
<keyword evidence="5 8" id="KW-0645">Protease</keyword>
<comment type="similarity">
    <text evidence="3 9">Belongs to the peptidase S26 family.</text>
</comment>
<dbReference type="PANTHER" id="PTHR43390">
    <property type="entry name" value="SIGNAL PEPTIDASE I"/>
    <property type="match status" value="1"/>
</dbReference>